<accession>A0A9Q3YT81</accession>
<reference evidence="1" key="3">
    <citation type="submission" date="2024-05" db="EMBL/GenBank/DDBJ databases">
        <title>Description of novel Chryseobacterium sp. strain C-2.</title>
        <authorList>
            <person name="Saticioglu I.B."/>
        </authorList>
    </citation>
    <scope>NUCLEOTIDE SEQUENCE</scope>
    <source>
        <strain evidence="1">C-2</strain>
    </source>
</reference>
<dbReference type="EMBL" id="JACXXP010000014">
    <property type="protein sequence ID" value="MBD3905414.1"/>
    <property type="molecule type" value="Genomic_DNA"/>
</dbReference>
<dbReference type="RefSeq" id="WP_191179906.1">
    <property type="nucleotide sequence ID" value="NZ_JACXXP010000014.1"/>
</dbReference>
<protein>
    <submittedName>
        <fullName evidence="2">Uncharacterized protein</fullName>
    </submittedName>
</protein>
<evidence type="ECO:0000313" key="1">
    <source>
        <dbReference type="EMBL" id="MBD3905414.1"/>
    </source>
</evidence>
<dbReference type="EMBL" id="JAJJML010000001">
    <property type="protein sequence ID" value="MCC9036861.1"/>
    <property type="molecule type" value="Genomic_DNA"/>
</dbReference>
<dbReference type="AlphaFoldDB" id="A0A9Q3YT81"/>
<reference evidence="2" key="1">
    <citation type="submission" date="2021-11" db="EMBL/GenBank/DDBJ databases">
        <title>Description of novel Chryseobacterium species.</title>
        <authorList>
            <person name="Saticioglu I.B."/>
            <person name="Ay H."/>
            <person name="Altun S."/>
            <person name="Duman M."/>
        </authorList>
    </citation>
    <scope>NUCLEOTIDE SEQUENCE</scope>
    <source>
        <strain evidence="2">C-39</strain>
    </source>
</reference>
<dbReference type="Proteomes" id="UP001107960">
    <property type="component" value="Unassembled WGS sequence"/>
</dbReference>
<organism evidence="2 4">
    <name type="scientific">Chryseobacterium muglaense</name>
    <dbReference type="NCBI Taxonomy" id="2893752"/>
    <lineage>
        <taxon>Bacteria</taxon>
        <taxon>Pseudomonadati</taxon>
        <taxon>Bacteroidota</taxon>
        <taxon>Flavobacteriia</taxon>
        <taxon>Flavobacteriales</taxon>
        <taxon>Weeksellaceae</taxon>
        <taxon>Chryseobacterium group</taxon>
        <taxon>Chryseobacterium</taxon>
    </lineage>
</organism>
<name>A0A9Q3YT81_9FLAO</name>
<dbReference type="Proteomes" id="UP000603715">
    <property type="component" value="Unassembled WGS sequence"/>
</dbReference>
<evidence type="ECO:0000313" key="2">
    <source>
        <dbReference type="EMBL" id="MCC9036861.1"/>
    </source>
</evidence>
<proteinExistence type="predicted"/>
<reference evidence="3" key="2">
    <citation type="submission" date="2023-07" db="EMBL/GenBank/DDBJ databases">
        <title>Description of novel Chryseobacterium sp. strain C-2.</title>
        <authorList>
            <person name="Saticioglu I.B."/>
        </authorList>
    </citation>
    <scope>NUCLEOTIDE SEQUENCE [LARGE SCALE GENOMIC DNA]</scope>
    <source>
        <strain evidence="3">C-2</strain>
    </source>
</reference>
<gene>
    <name evidence="1" type="ORF">IEW27_12555</name>
    <name evidence="2" type="ORF">LNP80_21875</name>
</gene>
<comment type="caution">
    <text evidence="2">The sequence shown here is derived from an EMBL/GenBank/DDBJ whole genome shotgun (WGS) entry which is preliminary data.</text>
</comment>
<sequence length="271" mass="31679">MNITIKDLEFLVNDSNKVAYNSMYDIILGQFENALQFTDIASMTEERQKAMGTCGIYLSSIVELLNTLRDLMEKGYIESAGSVATACWERTVTLRKIMIDPIQNSQTHTDHKESKRTPWTVKSMVSDILKQEHKINNIKSQHPFEEKNFYMQYTLLSSIKHGNPFTISYLNRPDYSSNKQLFKFKSNDSLDDKDLKIYIKMLVIDNALDALIDYSKEFRTKYDFLLDLRQQFNQLISSVELQAPTIMLTTPEEVTQEYLDYLTELDKHRRF</sequence>
<evidence type="ECO:0000313" key="4">
    <source>
        <dbReference type="Proteomes" id="UP001107960"/>
    </source>
</evidence>
<keyword evidence="3" id="KW-1185">Reference proteome</keyword>
<evidence type="ECO:0000313" key="3">
    <source>
        <dbReference type="Proteomes" id="UP000603715"/>
    </source>
</evidence>